<dbReference type="Proteomes" id="UP000837932">
    <property type="component" value="Unassembled WGS sequence"/>
</dbReference>
<reference evidence="3" key="1">
    <citation type="submission" date="2021-12" db="EMBL/GenBank/DDBJ databases">
        <authorList>
            <person name="Rodrigo-Torres L."/>
            <person name="Arahal R. D."/>
            <person name="Lucena T."/>
        </authorList>
    </citation>
    <scope>NUCLEOTIDE SEQUENCE</scope>
    <source>
        <strain evidence="3">CECT 8858</strain>
    </source>
</reference>
<feature type="transmembrane region" description="Helical" evidence="1">
    <location>
        <begin position="165"/>
        <end position="186"/>
    </location>
</feature>
<gene>
    <name evidence="3" type="ORF">EMA8858_01187</name>
</gene>
<evidence type="ECO:0000313" key="3">
    <source>
        <dbReference type="EMBL" id="CAH0995067.1"/>
    </source>
</evidence>
<evidence type="ECO:0000256" key="1">
    <source>
        <dbReference type="SAM" id="Phobius"/>
    </source>
</evidence>
<dbReference type="Gene3D" id="1.20.144.10">
    <property type="entry name" value="Phosphatidic acid phosphatase type 2/haloperoxidase"/>
    <property type="match status" value="1"/>
</dbReference>
<proteinExistence type="predicted"/>
<organism evidence="3 4">
    <name type="scientific">Emticicia aquatica</name>
    <dbReference type="NCBI Taxonomy" id="1681835"/>
    <lineage>
        <taxon>Bacteria</taxon>
        <taxon>Pseudomonadati</taxon>
        <taxon>Bacteroidota</taxon>
        <taxon>Cytophagia</taxon>
        <taxon>Cytophagales</taxon>
        <taxon>Leadbetterellaceae</taxon>
        <taxon>Emticicia</taxon>
    </lineage>
</organism>
<dbReference type="SMART" id="SM00014">
    <property type="entry name" value="acidPPc"/>
    <property type="match status" value="1"/>
</dbReference>
<feature type="transmembrane region" description="Helical" evidence="1">
    <location>
        <begin position="138"/>
        <end position="159"/>
    </location>
</feature>
<dbReference type="SUPFAM" id="SSF48317">
    <property type="entry name" value="Acid phosphatase/Vanadium-dependent haloperoxidase"/>
    <property type="match status" value="1"/>
</dbReference>
<feature type="transmembrane region" description="Helical" evidence="1">
    <location>
        <begin position="108"/>
        <end position="129"/>
    </location>
</feature>
<dbReference type="EMBL" id="CAKLPY010000001">
    <property type="protein sequence ID" value="CAH0995067.1"/>
    <property type="molecule type" value="Genomic_DNA"/>
</dbReference>
<feature type="transmembrane region" description="Helical" evidence="1">
    <location>
        <begin position="61"/>
        <end position="79"/>
    </location>
</feature>
<sequence>MMIQTIKFAEYEWFLWLNSFHTNIWDVVMFWVTYRFTWIPLYLYIIYFIFTELKTNTWRNLLFVIISVGLADRITSGFMKPYFQRFRPCHDPLIQNLVHVVGDCGGQYGFASSHAANCFALVSSMYILLNKYHSKRRILCLFLFFWAIFVSYSRIYVGVHFPTDLLVGGLVGAFIPLILFPLLNYINVKFYSTNS</sequence>
<keyword evidence="1" id="KW-0812">Transmembrane</keyword>
<feature type="domain" description="Phosphatidic acid phosphatase type 2/haloperoxidase" evidence="2">
    <location>
        <begin position="60"/>
        <end position="180"/>
    </location>
</feature>
<dbReference type="InterPro" id="IPR036938">
    <property type="entry name" value="PAP2/HPO_sf"/>
</dbReference>
<keyword evidence="4" id="KW-1185">Reference proteome</keyword>
<keyword evidence="1" id="KW-0472">Membrane</keyword>
<dbReference type="Pfam" id="PF01569">
    <property type="entry name" value="PAP2"/>
    <property type="match status" value="1"/>
</dbReference>
<comment type="caution">
    <text evidence="3">The sequence shown here is derived from an EMBL/GenBank/DDBJ whole genome shotgun (WGS) entry which is preliminary data.</text>
</comment>
<evidence type="ECO:0000259" key="2">
    <source>
        <dbReference type="SMART" id="SM00014"/>
    </source>
</evidence>
<accession>A0ABN8EQ85</accession>
<dbReference type="PANTHER" id="PTHR14969">
    <property type="entry name" value="SPHINGOSINE-1-PHOSPHATE PHOSPHOHYDROLASE"/>
    <property type="match status" value="1"/>
</dbReference>
<name>A0ABN8EQ85_9BACT</name>
<feature type="transmembrane region" description="Helical" evidence="1">
    <location>
        <begin position="28"/>
        <end position="49"/>
    </location>
</feature>
<keyword evidence="1" id="KW-1133">Transmembrane helix</keyword>
<dbReference type="InterPro" id="IPR000326">
    <property type="entry name" value="PAP2/HPO"/>
</dbReference>
<evidence type="ECO:0000313" key="4">
    <source>
        <dbReference type="Proteomes" id="UP000837932"/>
    </source>
</evidence>
<protein>
    <recommendedName>
        <fullName evidence="2">Phosphatidic acid phosphatase type 2/haloperoxidase domain-containing protein</fullName>
    </recommendedName>
</protein>
<dbReference type="PANTHER" id="PTHR14969:SF13">
    <property type="entry name" value="AT30094P"/>
    <property type="match status" value="1"/>
</dbReference>